<organism evidence="1">
    <name type="scientific">viral metagenome</name>
    <dbReference type="NCBI Taxonomy" id="1070528"/>
    <lineage>
        <taxon>unclassified sequences</taxon>
        <taxon>metagenomes</taxon>
        <taxon>organismal metagenomes</taxon>
    </lineage>
</organism>
<dbReference type="EMBL" id="MN739215">
    <property type="protein sequence ID" value="QHS93983.1"/>
    <property type="molecule type" value="Genomic_DNA"/>
</dbReference>
<name>A0A6C0BRT8_9ZZZZ</name>
<proteinExistence type="predicted"/>
<protein>
    <submittedName>
        <fullName evidence="1">Uncharacterized protein</fullName>
    </submittedName>
</protein>
<accession>A0A6C0BRT8</accession>
<reference evidence="1" key="1">
    <citation type="journal article" date="2020" name="Nature">
        <title>Giant virus diversity and host interactions through global metagenomics.</title>
        <authorList>
            <person name="Schulz F."/>
            <person name="Roux S."/>
            <person name="Paez-Espino D."/>
            <person name="Jungbluth S."/>
            <person name="Walsh D.A."/>
            <person name="Denef V.J."/>
            <person name="McMahon K.D."/>
            <person name="Konstantinidis K.T."/>
            <person name="Eloe-Fadrosh E.A."/>
            <person name="Kyrpides N.C."/>
            <person name="Woyke T."/>
        </authorList>
    </citation>
    <scope>NUCLEOTIDE SEQUENCE</scope>
    <source>
        <strain evidence="1">GVMAG-M-3300018416-26</strain>
    </source>
</reference>
<dbReference type="AlphaFoldDB" id="A0A6C0BRT8"/>
<evidence type="ECO:0000313" key="1">
    <source>
        <dbReference type="EMBL" id="QHS93983.1"/>
    </source>
</evidence>
<sequence>MSDFINLHLLCDVTVVYFKLIRNKKKMRKQVGGERVTPLLERVELSEYQRYLLLKHEHEFTSWKEWIMILITIFGGCVDKGLSVNEIYFLTCFFHKDWTERGPCGGKTTKNTIYAVCSTTAKKGELLVTKHENRSFYSLNNKKKQIQEFI</sequence>